<feature type="signal peptide" evidence="2">
    <location>
        <begin position="1"/>
        <end position="30"/>
    </location>
</feature>
<feature type="region of interest" description="Disordered" evidence="1">
    <location>
        <begin position="121"/>
        <end position="159"/>
    </location>
</feature>
<proteinExistence type="predicted"/>
<dbReference type="Proteomes" id="UP001365128">
    <property type="component" value="Unassembled WGS sequence"/>
</dbReference>
<protein>
    <submittedName>
        <fullName evidence="3">Uncharacterized protein</fullName>
    </submittedName>
</protein>
<sequence>MRHRDRNRRRRRHRCRWTLTLAFLEIFARSSHRPPLAREARHLEFHDSRCPDRAFRPFDMPHDVLTSSAQDSDWVGWLAGGGPSCAVDVGGPSFARQGVAGVLQLSQTSLLVISSFMDPPDNRKAHRMQHRRSTNPVSARSNQTPPALHPALQRETADQSRASLSSARPFCPRDLFCPPRPRQAKPHACFPWEAGRREKRPCRRFTFSAFPVPQVFVVSRLSLFRFCVSTAA</sequence>
<evidence type="ECO:0000313" key="3">
    <source>
        <dbReference type="EMBL" id="KAK7543265.1"/>
    </source>
</evidence>
<name>A0ABR1M6J2_9PEZI</name>
<organism evidence="3 4">
    <name type="scientific">Phyllosticta citricarpa</name>
    <dbReference type="NCBI Taxonomy" id="55181"/>
    <lineage>
        <taxon>Eukaryota</taxon>
        <taxon>Fungi</taxon>
        <taxon>Dikarya</taxon>
        <taxon>Ascomycota</taxon>
        <taxon>Pezizomycotina</taxon>
        <taxon>Dothideomycetes</taxon>
        <taxon>Dothideomycetes incertae sedis</taxon>
        <taxon>Botryosphaeriales</taxon>
        <taxon>Phyllostictaceae</taxon>
        <taxon>Phyllosticta</taxon>
    </lineage>
</organism>
<reference evidence="3 4" key="1">
    <citation type="submission" date="2024-04" db="EMBL/GenBank/DDBJ databases">
        <title>Phyllosticta paracitricarpa is synonymous to the EU quarantine fungus P. citricarpa based on phylogenomic analyses.</title>
        <authorList>
            <consortium name="Lawrence Berkeley National Laboratory"/>
            <person name="Van Ingen-Buijs V.A."/>
            <person name="Van Westerhoven A.C."/>
            <person name="Haridas S."/>
            <person name="Skiadas P."/>
            <person name="Martin F."/>
            <person name="Groenewald J.Z."/>
            <person name="Crous P.W."/>
            <person name="Seidl M.F."/>
        </authorList>
    </citation>
    <scope>NUCLEOTIDE SEQUENCE [LARGE SCALE GENOMIC DNA]</scope>
    <source>
        <strain evidence="3 4">CBS 122670</strain>
    </source>
</reference>
<evidence type="ECO:0000256" key="1">
    <source>
        <dbReference type="SAM" id="MobiDB-lite"/>
    </source>
</evidence>
<feature type="compositionally biased region" description="Polar residues" evidence="1">
    <location>
        <begin position="134"/>
        <end position="145"/>
    </location>
</feature>
<dbReference type="EMBL" id="JBBPDW010000021">
    <property type="protein sequence ID" value="KAK7543265.1"/>
    <property type="molecule type" value="Genomic_DNA"/>
</dbReference>
<gene>
    <name evidence="3" type="ORF">IWX46DRAFT_158066</name>
</gene>
<keyword evidence="4" id="KW-1185">Reference proteome</keyword>
<feature type="chain" id="PRO_5045989248" evidence="2">
    <location>
        <begin position="31"/>
        <end position="232"/>
    </location>
</feature>
<comment type="caution">
    <text evidence="3">The sequence shown here is derived from an EMBL/GenBank/DDBJ whole genome shotgun (WGS) entry which is preliminary data.</text>
</comment>
<keyword evidence="2" id="KW-0732">Signal</keyword>
<evidence type="ECO:0000313" key="4">
    <source>
        <dbReference type="Proteomes" id="UP001365128"/>
    </source>
</evidence>
<feature type="compositionally biased region" description="Basic residues" evidence="1">
    <location>
        <begin position="124"/>
        <end position="133"/>
    </location>
</feature>
<evidence type="ECO:0000256" key="2">
    <source>
        <dbReference type="SAM" id="SignalP"/>
    </source>
</evidence>
<accession>A0ABR1M6J2</accession>